<dbReference type="AlphaFoldDB" id="A0A4P6XDE3"/>
<evidence type="ECO:0000259" key="3">
    <source>
        <dbReference type="Pfam" id="PF10374"/>
    </source>
</evidence>
<feature type="region of interest" description="Disordered" evidence="1">
    <location>
        <begin position="888"/>
        <end position="918"/>
    </location>
</feature>
<feature type="domain" description="DNA/RNA-binding" evidence="2">
    <location>
        <begin position="239"/>
        <end position="506"/>
    </location>
</feature>
<feature type="region of interest" description="Disordered" evidence="1">
    <location>
        <begin position="627"/>
        <end position="658"/>
    </location>
</feature>
<sequence length="918" mass="103461">MIPQPTQNELATCKSQLTDFLALKFIDQSLILGFTTVIQSKFHKWIVTDIEEFHTLFAEASDIKQVDTAHCNLIELLRILWTDFHYPIVKLFQRQHAELYGLLLQSIKSAKKSFKVVEMRKLHELFNKYVKLVKSFYTSVMTDIATKYANPLVPQKYLQEFDIIIPSAKEEAGYTDFHSTLSYVTFLCLIGLGNVTRNWAQIRLSYVQPCKSKSAHYKHMHQTDADKARGKQHYIFPLLCYLKCVGLLPTMHEPYNHIGVIYNSLGQKFSAILWFLRSQFTRDVNIAVGRRNLVSALTKPWLEEAYDKSIRKSPEAIEPADANIVLLRIIADYFYPSSFRKSLYREKVESDFLNIMFSETYHERFVKNTNVIAEHLTVFICFYEFALEAQQTVTRDKFGSFLARYIAAYLSTAKNQAFQATDSETPLNNIRLILAFVRKNKEFAKLGGPRFVASLVDAFNALYAFDGEETKSRIVEAFVDGKAPIRSHYFSEDIHFKDFTPIGCQFKDFDDNHLFGSGNINLLFGTFFYESTQGVPQFLDNEAVVRINKEVELASGDTAVREKAIAAECSRCENVLRLTACVVLAKRIFGTRIHLDSEGERFEVETLNVPKTQTIVAESLSWKKAKGKKAEKVRPQRTLESKKKNGQQEDASASGNAETRKLVLQVPATVPSSFEEISLMILGHAPKIMSKGHDLERDAGLADMVLAIVSEDESRETLTTAGDGMLNLSNDGLTKSTESSRIETGQFTTPAQLAIPSIDQMYPGRHMLHGGLPHGAGFDTSMYKSPQVSQLPDLHMAHGPPNQASFMQQQQQQHQWFMGHNSNQHYPGAPYGSNVYPANAFPLAGMPQPSGAFYSGMLQYPPAQGMAPVPGNPYGTLPPPFMMGQFPPNAANQNPHSTSSPYNYATSQMYPQYSNQQG</sequence>
<dbReference type="Proteomes" id="UP000292447">
    <property type="component" value="Chromosome I"/>
</dbReference>
<dbReference type="InterPro" id="IPR019458">
    <property type="entry name" value="Est1-like_N"/>
</dbReference>
<protein>
    <submittedName>
        <fullName evidence="4">Telomere elongation protein</fullName>
    </submittedName>
</protein>
<keyword evidence="5" id="KW-1185">Reference proteome</keyword>
<feature type="compositionally biased region" description="Polar residues" evidence="1">
    <location>
        <begin position="890"/>
        <end position="918"/>
    </location>
</feature>
<feature type="compositionally biased region" description="Basic and acidic residues" evidence="1">
    <location>
        <begin position="628"/>
        <end position="647"/>
    </location>
</feature>
<gene>
    <name evidence="4" type="primary">MPUL0A01790</name>
    <name evidence="4" type="ORF">METSCH_A01790</name>
</gene>
<name>A0A4P6XDE3_9ASCO</name>
<dbReference type="Pfam" id="PF10373">
    <property type="entry name" value="EST1_DNA_bind"/>
    <property type="match status" value="1"/>
</dbReference>
<accession>A0A4P6XDE3</accession>
<evidence type="ECO:0000313" key="4">
    <source>
        <dbReference type="EMBL" id="QBM85557.1"/>
    </source>
</evidence>
<dbReference type="InterPro" id="IPR011990">
    <property type="entry name" value="TPR-like_helical_dom_sf"/>
</dbReference>
<proteinExistence type="predicted"/>
<feature type="compositionally biased region" description="Polar residues" evidence="1">
    <location>
        <begin position="648"/>
        <end position="657"/>
    </location>
</feature>
<organism evidence="4 5">
    <name type="scientific">Metschnikowia aff. pulcherrima</name>
    <dbReference type="NCBI Taxonomy" id="2163413"/>
    <lineage>
        <taxon>Eukaryota</taxon>
        <taxon>Fungi</taxon>
        <taxon>Dikarya</taxon>
        <taxon>Ascomycota</taxon>
        <taxon>Saccharomycotina</taxon>
        <taxon>Pichiomycetes</taxon>
        <taxon>Metschnikowiaceae</taxon>
        <taxon>Metschnikowia</taxon>
    </lineage>
</organism>
<dbReference type="InterPro" id="IPR018834">
    <property type="entry name" value="DNA/RNA-bd_Est1-type"/>
</dbReference>
<evidence type="ECO:0000313" key="5">
    <source>
        <dbReference type="Proteomes" id="UP000292447"/>
    </source>
</evidence>
<evidence type="ECO:0000256" key="1">
    <source>
        <dbReference type="SAM" id="MobiDB-lite"/>
    </source>
</evidence>
<evidence type="ECO:0000259" key="2">
    <source>
        <dbReference type="Pfam" id="PF10373"/>
    </source>
</evidence>
<dbReference type="STRING" id="2163413.A0A4P6XDE3"/>
<dbReference type="EMBL" id="CP034456">
    <property type="protein sequence ID" value="QBM85557.1"/>
    <property type="molecule type" value="Genomic_DNA"/>
</dbReference>
<dbReference type="Gene3D" id="1.25.40.10">
    <property type="entry name" value="Tetratricopeptide repeat domain"/>
    <property type="match status" value="1"/>
</dbReference>
<feature type="domain" description="Telomerase activating protein Est1-like N-terminal" evidence="3">
    <location>
        <begin position="76"/>
        <end position="201"/>
    </location>
</feature>
<dbReference type="Pfam" id="PF10374">
    <property type="entry name" value="EST1"/>
    <property type="match status" value="1"/>
</dbReference>
<reference evidence="5" key="1">
    <citation type="submission" date="2019-03" db="EMBL/GenBank/DDBJ databases">
        <title>Snf2 controls pulcherriminic acid biosynthesis and connects pigmentation and antifungal activity of the yeast Metschnikowia pulcherrima.</title>
        <authorList>
            <person name="Gore-Lloyd D."/>
            <person name="Sumann I."/>
            <person name="Brachmann A.O."/>
            <person name="Schneeberger K."/>
            <person name="Ortiz-Merino R.A."/>
            <person name="Moreno-Beltran M."/>
            <person name="Schlaefli M."/>
            <person name="Kirner P."/>
            <person name="Santos Kron A."/>
            <person name="Wolfe K.H."/>
            <person name="Piel J."/>
            <person name="Ahrens C.H."/>
            <person name="Henk D."/>
            <person name="Freimoser F.M."/>
        </authorList>
    </citation>
    <scope>NUCLEOTIDE SEQUENCE [LARGE SCALE GENOMIC DNA]</scope>
    <source>
        <strain evidence="5">APC 1.2</strain>
    </source>
</reference>
<dbReference type="SUPFAM" id="SSF48452">
    <property type="entry name" value="TPR-like"/>
    <property type="match status" value="1"/>
</dbReference>